<reference evidence="11" key="1">
    <citation type="journal article" date="2012" name="Science">
        <title>The Paleozoic origin of enzymatic lignin decomposition reconstructed from 31 fungal genomes.</title>
        <authorList>
            <person name="Floudas D."/>
            <person name="Binder M."/>
            <person name="Riley R."/>
            <person name="Barry K."/>
            <person name="Blanchette R.A."/>
            <person name="Henrissat B."/>
            <person name="Martinez A.T."/>
            <person name="Otillar R."/>
            <person name="Spatafora J.W."/>
            <person name="Yadav J.S."/>
            <person name="Aerts A."/>
            <person name="Benoit I."/>
            <person name="Boyd A."/>
            <person name="Carlson A."/>
            <person name="Copeland A."/>
            <person name="Coutinho P.M."/>
            <person name="de Vries R.P."/>
            <person name="Ferreira P."/>
            <person name="Findley K."/>
            <person name="Foster B."/>
            <person name="Gaskell J."/>
            <person name="Glotzer D."/>
            <person name="Gorecki P."/>
            <person name="Heitman J."/>
            <person name="Hesse C."/>
            <person name="Hori C."/>
            <person name="Igarashi K."/>
            <person name="Jurgens J.A."/>
            <person name="Kallen N."/>
            <person name="Kersten P."/>
            <person name="Kohler A."/>
            <person name="Kuees U."/>
            <person name="Kumar T.K.A."/>
            <person name="Kuo A."/>
            <person name="LaButti K."/>
            <person name="Larrondo L.F."/>
            <person name="Lindquist E."/>
            <person name="Ling A."/>
            <person name="Lombard V."/>
            <person name="Lucas S."/>
            <person name="Lundell T."/>
            <person name="Martin R."/>
            <person name="McLaughlin D.J."/>
            <person name="Morgenstern I."/>
            <person name="Morin E."/>
            <person name="Murat C."/>
            <person name="Nagy L.G."/>
            <person name="Nolan M."/>
            <person name="Ohm R.A."/>
            <person name="Patyshakuliyeva A."/>
            <person name="Rokas A."/>
            <person name="Ruiz-Duenas F.J."/>
            <person name="Sabat G."/>
            <person name="Salamov A."/>
            <person name="Samejima M."/>
            <person name="Schmutz J."/>
            <person name="Slot J.C."/>
            <person name="St John F."/>
            <person name="Stenlid J."/>
            <person name="Sun H."/>
            <person name="Sun S."/>
            <person name="Syed K."/>
            <person name="Tsang A."/>
            <person name="Wiebenga A."/>
            <person name="Young D."/>
            <person name="Pisabarro A."/>
            <person name="Eastwood D.C."/>
            <person name="Martin F."/>
            <person name="Cullen D."/>
            <person name="Grigoriev I.V."/>
            <person name="Hibbett D.S."/>
        </authorList>
    </citation>
    <scope>NUCLEOTIDE SEQUENCE [LARGE SCALE GENOMIC DNA]</scope>
    <source>
        <strain evidence="11">TFB10046</strain>
    </source>
</reference>
<evidence type="ECO:0000256" key="6">
    <source>
        <dbReference type="ARBA" id="ARBA00023163"/>
    </source>
</evidence>
<sequence>MSTADSALRCLWRKCRDPGPFNSPKELYEHLDDAHTEYNPGLGFRCRWDGCGRRFEWKMSRHDRARHLITHTQYRPHVCTQRGCRAAFIRKDKLKNHLDTVHREEEDAWDDDCAALEVACRFCDQSFPSASARRTHVSSARHVRPVLRVGGHGVAEAQGSKNTRDLLDVEEWSDEEAFATGRAMGLEGLETTGSSEEPELAAARKRIEELEALLRGRR</sequence>
<dbReference type="OrthoDB" id="3254002at2759"/>
<dbReference type="EMBL" id="JH687770">
    <property type="protein sequence ID" value="EJD44520.1"/>
    <property type="molecule type" value="Genomic_DNA"/>
</dbReference>
<evidence type="ECO:0000256" key="4">
    <source>
        <dbReference type="ARBA" id="ARBA00022833"/>
    </source>
</evidence>
<dbReference type="PANTHER" id="PTHR46179">
    <property type="entry name" value="ZINC FINGER PROTEIN"/>
    <property type="match status" value="1"/>
</dbReference>
<dbReference type="Proteomes" id="UP000006514">
    <property type="component" value="Unassembled WGS sequence"/>
</dbReference>
<evidence type="ECO:0000256" key="8">
    <source>
        <dbReference type="PROSITE-ProRule" id="PRU00042"/>
    </source>
</evidence>
<organism evidence="10 11">
    <name type="scientific">Auricularia subglabra (strain TFB-10046 / SS5)</name>
    <name type="common">White-rot fungus</name>
    <name type="synonym">Auricularia delicata (strain TFB10046)</name>
    <dbReference type="NCBI Taxonomy" id="717982"/>
    <lineage>
        <taxon>Eukaryota</taxon>
        <taxon>Fungi</taxon>
        <taxon>Dikarya</taxon>
        <taxon>Basidiomycota</taxon>
        <taxon>Agaricomycotina</taxon>
        <taxon>Agaricomycetes</taxon>
        <taxon>Auriculariales</taxon>
        <taxon>Auriculariaceae</taxon>
        <taxon>Auricularia</taxon>
    </lineage>
</organism>
<keyword evidence="6" id="KW-0804">Transcription</keyword>
<dbReference type="GO" id="GO:0005634">
    <property type="term" value="C:nucleus"/>
    <property type="evidence" value="ECO:0007669"/>
    <property type="project" value="UniProtKB-SubCell"/>
</dbReference>
<protein>
    <recommendedName>
        <fullName evidence="9">C2H2-type domain-containing protein</fullName>
    </recommendedName>
</protein>
<keyword evidence="5" id="KW-0805">Transcription regulation</keyword>
<dbReference type="PANTHER" id="PTHR46179:SF13">
    <property type="entry name" value="C2H2-TYPE DOMAIN-CONTAINING PROTEIN"/>
    <property type="match status" value="1"/>
</dbReference>
<evidence type="ECO:0000259" key="9">
    <source>
        <dbReference type="PROSITE" id="PS50157"/>
    </source>
</evidence>
<keyword evidence="2" id="KW-0479">Metal-binding</keyword>
<evidence type="ECO:0000313" key="10">
    <source>
        <dbReference type="EMBL" id="EJD44520.1"/>
    </source>
</evidence>
<dbReference type="GO" id="GO:0006357">
    <property type="term" value="P:regulation of transcription by RNA polymerase II"/>
    <property type="evidence" value="ECO:0007669"/>
    <property type="project" value="TreeGrafter"/>
</dbReference>
<dbReference type="InterPro" id="IPR036236">
    <property type="entry name" value="Znf_C2H2_sf"/>
</dbReference>
<dbReference type="KEGG" id="adl:AURDEDRAFT_166304"/>
<gene>
    <name evidence="10" type="ORF">AURDEDRAFT_166304</name>
</gene>
<feature type="domain" description="C2H2-type" evidence="9">
    <location>
        <begin position="77"/>
        <end position="107"/>
    </location>
</feature>
<proteinExistence type="predicted"/>
<keyword evidence="4" id="KW-0862">Zinc</keyword>
<dbReference type="InterPro" id="IPR013087">
    <property type="entry name" value="Znf_C2H2_type"/>
</dbReference>
<evidence type="ECO:0000256" key="3">
    <source>
        <dbReference type="ARBA" id="ARBA00022771"/>
    </source>
</evidence>
<dbReference type="eggNOG" id="KOG1721">
    <property type="taxonomic scope" value="Eukaryota"/>
</dbReference>
<evidence type="ECO:0000256" key="2">
    <source>
        <dbReference type="ARBA" id="ARBA00022723"/>
    </source>
</evidence>
<evidence type="ECO:0000256" key="7">
    <source>
        <dbReference type="ARBA" id="ARBA00023242"/>
    </source>
</evidence>
<feature type="domain" description="C2H2-type" evidence="9">
    <location>
        <begin position="44"/>
        <end position="76"/>
    </location>
</feature>
<name>J0WXK0_AURST</name>
<dbReference type="SMART" id="SM00355">
    <property type="entry name" value="ZnF_C2H2"/>
    <property type="match status" value="4"/>
</dbReference>
<keyword evidence="7" id="KW-0539">Nucleus</keyword>
<dbReference type="InterPro" id="IPR051061">
    <property type="entry name" value="Zinc_finger_trans_reg"/>
</dbReference>
<dbReference type="AlphaFoldDB" id="J0WXK0"/>
<dbReference type="Gene3D" id="3.30.160.60">
    <property type="entry name" value="Classic Zinc Finger"/>
    <property type="match status" value="2"/>
</dbReference>
<dbReference type="GO" id="GO:0008270">
    <property type="term" value="F:zinc ion binding"/>
    <property type="evidence" value="ECO:0007669"/>
    <property type="project" value="UniProtKB-KW"/>
</dbReference>
<keyword evidence="11" id="KW-1185">Reference proteome</keyword>
<dbReference type="SUPFAM" id="SSF57667">
    <property type="entry name" value="beta-beta-alpha zinc fingers"/>
    <property type="match status" value="1"/>
</dbReference>
<evidence type="ECO:0000256" key="1">
    <source>
        <dbReference type="ARBA" id="ARBA00004123"/>
    </source>
</evidence>
<dbReference type="PROSITE" id="PS50157">
    <property type="entry name" value="ZINC_FINGER_C2H2_2"/>
    <property type="match status" value="2"/>
</dbReference>
<comment type="subcellular location">
    <subcellularLocation>
        <location evidence="1">Nucleus</location>
    </subcellularLocation>
</comment>
<dbReference type="PROSITE" id="PS00028">
    <property type="entry name" value="ZINC_FINGER_C2H2_1"/>
    <property type="match status" value="2"/>
</dbReference>
<dbReference type="InParanoid" id="J0WXK0"/>
<accession>J0WXK0</accession>
<evidence type="ECO:0000313" key="11">
    <source>
        <dbReference type="Proteomes" id="UP000006514"/>
    </source>
</evidence>
<evidence type="ECO:0000256" key="5">
    <source>
        <dbReference type="ARBA" id="ARBA00023015"/>
    </source>
</evidence>
<keyword evidence="3 8" id="KW-0863">Zinc-finger</keyword>